<comment type="caution">
    <text evidence="1">The sequence shown here is derived from an EMBL/GenBank/DDBJ whole genome shotgun (WGS) entry which is preliminary data.</text>
</comment>
<reference evidence="2" key="1">
    <citation type="journal article" date="2019" name="Int. J. Syst. Evol. Microbiol.">
        <title>The Global Catalogue of Microorganisms (GCM) 10K type strain sequencing project: providing services to taxonomists for standard genome sequencing and annotation.</title>
        <authorList>
            <consortium name="The Broad Institute Genomics Platform"/>
            <consortium name="The Broad Institute Genome Sequencing Center for Infectious Disease"/>
            <person name="Wu L."/>
            <person name="Ma J."/>
        </authorList>
    </citation>
    <scope>NUCLEOTIDE SEQUENCE [LARGE SCALE GENOMIC DNA]</scope>
    <source>
        <strain evidence="2">SHR3</strain>
    </source>
</reference>
<dbReference type="Proteomes" id="UP001595974">
    <property type="component" value="Unassembled WGS sequence"/>
</dbReference>
<protein>
    <submittedName>
        <fullName evidence="1">Uncharacterized protein</fullName>
    </submittedName>
</protein>
<name>A0ABW1AXY3_9RHOO</name>
<dbReference type="RefSeq" id="WP_096447595.1">
    <property type="nucleotide sequence ID" value="NZ_JBHSOG010000103.1"/>
</dbReference>
<sequence>MTFYELFKARHPLEVKSRYDDWRPATPEVEEFIYLNLDPSRVRELAGGILCIFNGEREVRVRFKSR</sequence>
<organism evidence="1 2">
    <name type="scientific">Thauera sinica</name>
    <dbReference type="NCBI Taxonomy" id="2665146"/>
    <lineage>
        <taxon>Bacteria</taxon>
        <taxon>Pseudomonadati</taxon>
        <taxon>Pseudomonadota</taxon>
        <taxon>Betaproteobacteria</taxon>
        <taxon>Rhodocyclales</taxon>
        <taxon>Zoogloeaceae</taxon>
        <taxon>Thauera</taxon>
    </lineage>
</organism>
<accession>A0ABW1AXY3</accession>
<keyword evidence="2" id="KW-1185">Reference proteome</keyword>
<proteinExistence type="predicted"/>
<evidence type="ECO:0000313" key="1">
    <source>
        <dbReference type="EMBL" id="MFC5772116.1"/>
    </source>
</evidence>
<gene>
    <name evidence="1" type="ORF">ACFPTN_22270</name>
</gene>
<evidence type="ECO:0000313" key="2">
    <source>
        <dbReference type="Proteomes" id="UP001595974"/>
    </source>
</evidence>
<dbReference type="EMBL" id="JBHSOG010000103">
    <property type="protein sequence ID" value="MFC5772116.1"/>
    <property type="molecule type" value="Genomic_DNA"/>
</dbReference>